<dbReference type="PROSITE" id="PS51898">
    <property type="entry name" value="TYR_RECOMBINASE"/>
    <property type="match status" value="1"/>
</dbReference>
<evidence type="ECO:0000313" key="10">
    <source>
        <dbReference type="Proteomes" id="UP001236258"/>
    </source>
</evidence>
<keyword evidence="2" id="KW-0229">DNA integration</keyword>
<evidence type="ECO:0000256" key="4">
    <source>
        <dbReference type="ARBA" id="ARBA00023172"/>
    </source>
</evidence>
<evidence type="ECO:0000256" key="3">
    <source>
        <dbReference type="ARBA" id="ARBA00023125"/>
    </source>
</evidence>
<comment type="caution">
    <text evidence="9">The sequence shown here is derived from an EMBL/GenBank/DDBJ whole genome shotgun (WGS) entry which is preliminary data.</text>
</comment>
<dbReference type="InterPro" id="IPR038488">
    <property type="entry name" value="Integrase_DNA-bd_sf"/>
</dbReference>
<evidence type="ECO:0000259" key="7">
    <source>
        <dbReference type="PROSITE" id="PS51898"/>
    </source>
</evidence>
<name>A0ABT9GTU0_9GAMM</name>
<feature type="domain" description="Core-binding (CB)" evidence="8">
    <location>
        <begin position="106"/>
        <end position="183"/>
    </location>
</feature>
<dbReference type="InterPro" id="IPR011010">
    <property type="entry name" value="DNA_brk_join_enz"/>
</dbReference>
<dbReference type="RefSeq" id="WP_305946399.1">
    <property type="nucleotide sequence ID" value="NZ_JAUZVY010000007.1"/>
</dbReference>
<protein>
    <submittedName>
        <fullName evidence="9">Site-specific integrase</fullName>
    </submittedName>
</protein>
<keyword evidence="3 5" id="KW-0238">DNA-binding</keyword>
<dbReference type="InterPro" id="IPR002104">
    <property type="entry name" value="Integrase_catalytic"/>
</dbReference>
<evidence type="ECO:0000256" key="2">
    <source>
        <dbReference type="ARBA" id="ARBA00022908"/>
    </source>
</evidence>
<dbReference type="Pfam" id="PF13356">
    <property type="entry name" value="Arm-DNA-bind_3"/>
    <property type="match status" value="1"/>
</dbReference>
<gene>
    <name evidence="9" type="ORF">Q3O59_15260</name>
</gene>
<dbReference type="SUPFAM" id="SSF56349">
    <property type="entry name" value="DNA breaking-rejoining enzymes"/>
    <property type="match status" value="1"/>
</dbReference>
<organism evidence="9 10">
    <name type="scientific">Alkalimonas delamerensis</name>
    <dbReference type="NCBI Taxonomy" id="265981"/>
    <lineage>
        <taxon>Bacteria</taxon>
        <taxon>Pseudomonadati</taxon>
        <taxon>Pseudomonadota</taxon>
        <taxon>Gammaproteobacteria</taxon>
        <taxon>Alkalimonas</taxon>
    </lineage>
</organism>
<keyword evidence="10" id="KW-1185">Reference proteome</keyword>
<reference evidence="9 10" key="1">
    <citation type="submission" date="2023-08" db="EMBL/GenBank/DDBJ databases">
        <authorList>
            <person name="Joshi A."/>
            <person name="Thite S."/>
        </authorList>
    </citation>
    <scope>NUCLEOTIDE SEQUENCE [LARGE SCALE GENOMIC DNA]</scope>
    <source>
        <strain evidence="9 10">1E1</strain>
    </source>
</reference>
<feature type="region of interest" description="Disordered" evidence="6">
    <location>
        <begin position="220"/>
        <end position="239"/>
    </location>
</feature>
<evidence type="ECO:0000259" key="8">
    <source>
        <dbReference type="PROSITE" id="PS51900"/>
    </source>
</evidence>
<dbReference type="CDD" id="cd00796">
    <property type="entry name" value="INT_Rci_Hp1_C"/>
    <property type="match status" value="1"/>
</dbReference>
<dbReference type="Pfam" id="PF00589">
    <property type="entry name" value="Phage_integrase"/>
    <property type="match status" value="1"/>
</dbReference>
<dbReference type="InterPro" id="IPR025166">
    <property type="entry name" value="Integrase_DNA_bind_dom"/>
</dbReference>
<dbReference type="PANTHER" id="PTHR30629:SF2">
    <property type="entry name" value="PROPHAGE INTEGRASE INTS-RELATED"/>
    <property type="match status" value="1"/>
</dbReference>
<dbReference type="Proteomes" id="UP001236258">
    <property type="component" value="Unassembled WGS sequence"/>
</dbReference>
<dbReference type="InterPro" id="IPR050808">
    <property type="entry name" value="Phage_Integrase"/>
</dbReference>
<proteinExistence type="inferred from homology"/>
<dbReference type="PANTHER" id="PTHR30629">
    <property type="entry name" value="PROPHAGE INTEGRASE"/>
    <property type="match status" value="1"/>
</dbReference>
<dbReference type="Gene3D" id="1.10.443.10">
    <property type="entry name" value="Intergrase catalytic core"/>
    <property type="match status" value="1"/>
</dbReference>
<sequence>MAIKGKINVTTIKSFRPEDKRLNDTEIAGFHARITPAGKIHYYLFYRLDGKQVNYKLGTEGQITPAIARDLAKEKAGEVAKGINVQQKKKAVREAQKKAAVSTLEKFIELQYQPWLYARNPKTAHSFIRDLKVNFGHLMNHQLSAITAWEIEKWRNDKKNSGIKPATINRRLTSLKGCMSRAVEWGVIESHDLNKVKAYQEDNSKVRYLNADEESRLRAAMRQRDQDIKQQRDSGNRFRQERGYELLPDLNQRHFADHLEPIVLLAMNTGMRRGELLSLKWSSIDLERKNLTVLSENAKSGKSRHIPLNTEAHNTLSHWMQDTGSTGYVFKNPDGSPLKEIRKSWATVIESAGIDNFRFHDLRHHFASKLVMARVDLNTVRELLGHADLAMTLRYAHLAPEHKAAAVNLIG</sequence>
<dbReference type="InterPro" id="IPR010998">
    <property type="entry name" value="Integrase_recombinase_N"/>
</dbReference>
<accession>A0ABT9GTU0</accession>
<evidence type="ECO:0000256" key="5">
    <source>
        <dbReference type="PROSITE-ProRule" id="PRU01248"/>
    </source>
</evidence>
<evidence type="ECO:0000256" key="6">
    <source>
        <dbReference type="SAM" id="MobiDB-lite"/>
    </source>
</evidence>
<comment type="similarity">
    <text evidence="1">Belongs to the 'phage' integrase family.</text>
</comment>
<dbReference type="PROSITE" id="PS51900">
    <property type="entry name" value="CB"/>
    <property type="match status" value="1"/>
</dbReference>
<dbReference type="InterPro" id="IPR044068">
    <property type="entry name" value="CB"/>
</dbReference>
<dbReference type="EMBL" id="JAUZVY010000007">
    <property type="protein sequence ID" value="MDP4530388.1"/>
    <property type="molecule type" value="Genomic_DNA"/>
</dbReference>
<evidence type="ECO:0000256" key="1">
    <source>
        <dbReference type="ARBA" id="ARBA00008857"/>
    </source>
</evidence>
<feature type="domain" description="Tyr recombinase" evidence="7">
    <location>
        <begin position="204"/>
        <end position="408"/>
    </location>
</feature>
<dbReference type="InterPro" id="IPR013762">
    <property type="entry name" value="Integrase-like_cat_sf"/>
</dbReference>
<dbReference type="Gene3D" id="3.30.160.390">
    <property type="entry name" value="Integrase, DNA-binding domain"/>
    <property type="match status" value="1"/>
</dbReference>
<dbReference type="Gene3D" id="1.10.150.130">
    <property type="match status" value="1"/>
</dbReference>
<evidence type="ECO:0000313" key="9">
    <source>
        <dbReference type="EMBL" id="MDP4530388.1"/>
    </source>
</evidence>
<keyword evidence="4" id="KW-0233">DNA recombination</keyword>